<keyword evidence="1" id="KW-0472">Membrane</keyword>
<name>D2RFG0_ARCPA</name>
<keyword evidence="1" id="KW-0812">Transmembrane</keyword>
<protein>
    <recommendedName>
        <fullName evidence="2">Heparan-alpha-glucosaminide N-acetyltransferase catalytic domain-containing protein</fullName>
    </recommendedName>
</protein>
<organism evidence="3 4">
    <name type="scientific">Archaeoglobus profundus (strain DSM 5631 / JCM 9629 / NBRC 100127 / Av18)</name>
    <dbReference type="NCBI Taxonomy" id="572546"/>
    <lineage>
        <taxon>Archaea</taxon>
        <taxon>Methanobacteriati</taxon>
        <taxon>Methanobacteriota</taxon>
        <taxon>Archaeoglobi</taxon>
        <taxon>Archaeoglobales</taxon>
        <taxon>Archaeoglobaceae</taxon>
        <taxon>Archaeoglobus</taxon>
    </lineage>
</organism>
<feature type="transmembrane region" description="Helical" evidence="1">
    <location>
        <begin position="73"/>
        <end position="91"/>
    </location>
</feature>
<dbReference type="HOGENOM" id="CLU_067755_0_1_2"/>
<dbReference type="AlphaFoldDB" id="D2RFG0"/>
<dbReference type="eggNOG" id="arCOG04370">
    <property type="taxonomic scope" value="Archaea"/>
</dbReference>
<feature type="transmembrane region" description="Helical" evidence="1">
    <location>
        <begin position="202"/>
        <end position="221"/>
    </location>
</feature>
<dbReference type="InterPro" id="IPR012429">
    <property type="entry name" value="HGSNAT_cat"/>
</dbReference>
<evidence type="ECO:0000256" key="1">
    <source>
        <dbReference type="SAM" id="Phobius"/>
    </source>
</evidence>
<dbReference type="PaxDb" id="572546-Arcpr_1810"/>
<dbReference type="GeneID" id="8740506"/>
<evidence type="ECO:0000259" key="2">
    <source>
        <dbReference type="Pfam" id="PF07786"/>
    </source>
</evidence>
<dbReference type="KEGG" id="apo:Arcpr_1810"/>
<proteinExistence type="predicted"/>
<reference evidence="3 4" key="1">
    <citation type="journal article" date="2010" name="Stand. Genomic Sci.">
        <title>Complete genome sequence of Archaeoglobus profundus type strain (AV18).</title>
        <authorList>
            <person name="von Jan M."/>
            <person name="Lapidus A."/>
            <person name="Del Rio T.G."/>
            <person name="Copeland A."/>
            <person name="Tice H."/>
            <person name="Cheng J.F."/>
            <person name="Lucas S."/>
            <person name="Chen F."/>
            <person name="Nolan M."/>
            <person name="Goodwin L."/>
            <person name="Han C."/>
            <person name="Pitluck S."/>
            <person name="Liolios K."/>
            <person name="Ivanova N."/>
            <person name="Mavromatis K."/>
            <person name="Ovchinnikova G."/>
            <person name="Chertkov O."/>
            <person name="Pati A."/>
            <person name="Chen A."/>
            <person name="Palaniappan K."/>
            <person name="Land M."/>
            <person name="Hauser L."/>
            <person name="Chang Y.J."/>
            <person name="Jeffries C.D."/>
            <person name="Saunders E."/>
            <person name="Brettin T."/>
            <person name="Detter J.C."/>
            <person name="Chain P."/>
            <person name="Eichinger K."/>
            <person name="Huber H."/>
            <person name="Spring S."/>
            <person name="Rohde M."/>
            <person name="Goker M."/>
            <person name="Wirth R."/>
            <person name="Woyke T."/>
            <person name="Bristow J."/>
            <person name="Eisen J.A."/>
            <person name="Markowitz V."/>
            <person name="Hugenholtz P."/>
            <person name="Kyrpides N.C."/>
            <person name="Klenk H.P."/>
        </authorList>
    </citation>
    <scope>NUCLEOTIDE SEQUENCE [LARGE SCALE GENOMIC DNA]</scope>
    <source>
        <strain evidence="4">DSM 5631 / JCM 9629 / NBRC 100127 / Av18</strain>
    </source>
</reference>
<keyword evidence="1" id="KW-1133">Transmembrane helix</keyword>
<feature type="transmembrane region" description="Helical" evidence="1">
    <location>
        <begin position="123"/>
        <end position="141"/>
    </location>
</feature>
<dbReference type="RefSeq" id="WP_012941189.1">
    <property type="nucleotide sequence ID" value="NC_013741.1"/>
</dbReference>
<feature type="transmembrane region" description="Helical" evidence="1">
    <location>
        <begin position="97"/>
        <end position="116"/>
    </location>
</feature>
<accession>D2RFG0</accession>
<sequence length="233" mass="26645">MRYWEIDFLRGVGIILMLISNFVTDLQIFLNYPYSPFWHAFAMLTASIFVFASGASFYVSYTQKRSLKRILKRFIRLMSLGLLITAVTAILFKEGTIYFGILHFLALAWILAIPFYHLKSLSVVLAAVFIILYPLVDSVHAQTLAFLPLGITPPSFYTFDYFPIFPWFGILLLGFKFGEAVMKSRGNVKNFKFVCLLGRNSLKIYLLHQPILVSIILLVFGDKSGILIYNPLK</sequence>
<dbReference type="Pfam" id="PF07786">
    <property type="entry name" value="HGSNAT_cat"/>
    <property type="match status" value="1"/>
</dbReference>
<dbReference type="Proteomes" id="UP000001901">
    <property type="component" value="Chromosome"/>
</dbReference>
<feature type="domain" description="Heparan-alpha-glucosaminide N-acetyltransferase catalytic" evidence="2">
    <location>
        <begin position="2"/>
        <end position="210"/>
    </location>
</feature>
<gene>
    <name evidence="3" type="ordered locus">Arcpr_1810</name>
</gene>
<feature type="transmembrane region" description="Helical" evidence="1">
    <location>
        <begin position="36"/>
        <end position="61"/>
    </location>
</feature>
<keyword evidence="4" id="KW-1185">Reference proteome</keyword>
<evidence type="ECO:0000313" key="3">
    <source>
        <dbReference type="EMBL" id="ADB58854.1"/>
    </source>
</evidence>
<evidence type="ECO:0000313" key="4">
    <source>
        <dbReference type="Proteomes" id="UP000001901"/>
    </source>
</evidence>
<dbReference type="STRING" id="572546.Arcpr_1810"/>
<dbReference type="OrthoDB" id="51594at2157"/>
<feature type="transmembrane region" description="Helical" evidence="1">
    <location>
        <begin position="12"/>
        <end position="30"/>
    </location>
</feature>
<dbReference type="EMBL" id="CP001857">
    <property type="protein sequence ID" value="ADB58854.1"/>
    <property type="molecule type" value="Genomic_DNA"/>
</dbReference>
<feature type="transmembrane region" description="Helical" evidence="1">
    <location>
        <begin position="161"/>
        <end position="181"/>
    </location>
</feature>